<accession>A0A8J6QP36</accession>
<proteinExistence type="predicted"/>
<feature type="region of interest" description="Disordered" evidence="1">
    <location>
        <begin position="170"/>
        <end position="202"/>
    </location>
</feature>
<evidence type="ECO:0000256" key="1">
    <source>
        <dbReference type="SAM" id="MobiDB-lite"/>
    </source>
</evidence>
<evidence type="ECO:0000313" key="3">
    <source>
        <dbReference type="EMBL" id="MBD1401407.1"/>
    </source>
</evidence>
<comment type="caution">
    <text evidence="3">The sequence shown here is derived from an EMBL/GenBank/DDBJ whole genome shotgun (WGS) entry which is preliminary data.</text>
</comment>
<feature type="domain" description="DUF6701" evidence="2">
    <location>
        <begin position="288"/>
        <end position="876"/>
    </location>
</feature>
<organism evidence="3 4">
    <name type="scientific">Pelovirga terrestris</name>
    <dbReference type="NCBI Taxonomy" id="2771352"/>
    <lineage>
        <taxon>Bacteria</taxon>
        <taxon>Pseudomonadati</taxon>
        <taxon>Thermodesulfobacteriota</taxon>
        <taxon>Desulfuromonadia</taxon>
        <taxon>Geobacterales</taxon>
        <taxon>Geobacteraceae</taxon>
        <taxon>Pelovirga</taxon>
    </lineage>
</organism>
<dbReference type="RefSeq" id="WP_191157002.1">
    <property type="nucleotide sequence ID" value="NZ_JACWUN010000015.1"/>
</dbReference>
<dbReference type="Pfam" id="PF20419">
    <property type="entry name" value="DUF6701"/>
    <property type="match status" value="1"/>
</dbReference>
<evidence type="ECO:0000259" key="2">
    <source>
        <dbReference type="Pfam" id="PF20419"/>
    </source>
</evidence>
<evidence type="ECO:0000313" key="4">
    <source>
        <dbReference type="Proteomes" id="UP000632828"/>
    </source>
</evidence>
<dbReference type="AlphaFoldDB" id="A0A8J6QP36"/>
<keyword evidence="4" id="KW-1185">Reference proteome</keyword>
<dbReference type="InterPro" id="IPR046524">
    <property type="entry name" value="DUF6701"/>
</dbReference>
<protein>
    <recommendedName>
        <fullName evidence="2">DUF6701 domain-containing protein</fullName>
    </recommendedName>
</protein>
<dbReference type="EMBL" id="JACWUN010000015">
    <property type="protein sequence ID" value="MBD1401407.1"/>
    <property type="molecule type" value="Genomic_DNA"/>
</dbReference>
<reference evidence="3" key="1">
    <citation type="submission" date="2020-09" db="EMBL/GenBank/DDBJ databases">
        <title>Pelobacter alkaliphilus sp. nov., a novel anaerobic arsenate-reducing bacterium from terrestrial mud volcano.</title>
        <authorList>
            <person name="Khomyakova M.A."/>
            <person name="Merkel A.Y."/>
            <person name="Slobodkin A.I."/>
        </authorList>
    </citation>
    <scope>NUCLEOTIDE SEQUENCE</scope>
    <source>
        <strain evidence="3">M08fum</strain>
    </source>
</reference>
<gene>
    <name evidence="3" type="ORF">ICT70_12055</name>
</gene>
<name>A0A8J6QP36_9BACT</name>
<dbReference type="Proteomes" id="UP000632828">
    <property type="component" value="Unassembled WGS sequence"/>
</dbReference>
<sequence>MEKKNRRRMGFCLLIVLCLVVISFNNDVIAAQCSPHLGNATINEVHKGLGSGQGRFVEVKLLANIPSSIYGSWYLSFCYGAAPTCERIPLSTASASLPYLVLAQNLERSFYYDENPAMDIVLFDASDRAIDYLSINNYRRLSPPSCNEYKYATTIPVIIQNSFAVARMPDGIGPWNQEPPGNSGDITPGASNTGEEDPPPPSLHHIRLLHDGQGLTCLPEGVTIRACEDADCTSLFSGSVTVNLSPSGWVDGNSLTFSGGETTAFLRRTTPDSVTLGAVVTSSAATGSTRCFNGSTESCVMVFAEAGFVMEVPDLIANKPDGPVTLRAVKLGDDGVSCAPAFTGTRTVHFWSTYENPNTGTMAVSLGDTSIATTSSGTSLALSFDSNARASISTIHYADAGQMRLNARFDGSGDEAGLVLGGNALFVSRPVGLAVLSTDTNAECVSGDHICSVFRRAGEEFNLTVRGVAWTHDGDTDINDNPITPNYRQNNISIGHELMAPAGGILGSIGVTQGNIGAGGEVIFPQNASEVGVFRFVAIAPENGYFGYTAGGGISNNIGRFIPNHFDIEDIVPGTLNSACNAFTYTEQMIEGYVVGAEPKFIIRALNSLVPAQTTQNYTGDFAKLEAADIGLGGPLGGSDVDQLGVDEVNKVQVDNWLDIGTLVDNSDGTLTYTASSTDEYMYLKDNARISPFDSRILLQLDSIEDIDGVSAIGLPLDVEVGGTEIRYGRVSLENAYGSELLDLNVPMKTEYFYQGWFQANTDDDCTELNLADHLQLNLDIDDETGWLNGTNSIAVGNGSTSATIGNSPVDSGDAGLVFAFPGAENDGSFYVRTNVDSDYPWLLYDWNNDGNQTNPTAKATFGIFKGNPRLIYMRESVW</sequence>